<dbReference type="OrthoDB" id="329835at2759"/>
<organism evidence="19 20">
    <name type="scientific">Exophiala aquamarina CBS 119918</name>
    <dbReference type="NCBI Taxonomy" id="1182545"/>
    <lineage>
        <taxon>Eukaryota</taxon>
        <taxon>Fungi</taxon>
        <taxon>Dikarya</taxon>
        <taxon>Ascomycota</taxon>
        <taxon>Pezizomycotina</taxon>
        <taxon>Eurotiomycetes</taxon>
        <taxon>Chaetothyriomycetidae</taxon>
        <taxon>Chaetothyriales</taxon>
        <taxon>Herpotrichiellaceae</taxon>
        <taxon>Exophiala</taxon>
    </lineage>
</organism>
<comment type="similarity">
    <text evidence="4">Belongs to the ATP-dependent AMP-binding enzyme family.</text>
</comment>
<protein>
    <recommendedName>
        <fullName evidence="14">Alpha-aminoadipate reductase</fullName>
        <ecNumber evidence="6">1.2.1.31</ecNumber>
        <ecNumber evidence="5">1.2.1.95</ecNumber>
    </recommendedName>
    <alternativeName>
        <fullName evidence="13">L-aminoadipate-semialdehyde dehydrogenase</fullName>
    </alternativeName>
</protein>
<dbReference type="SUPFAM" id="SSF47336">
    <property type="entry name" value="ACP-like"/>
    <property type="match status" value="1"/>
</dbReference>
<dbReference type="NCBIfam" id="TIGR03443">
    <property type="entry name" value="alpha_am_amid"/>
    <property type="match status" value="1"/>
</dbReference>
<dbReference type="SUPFAM" id="SSF56801">
    <property type="entry name" value="Acetyl-CoA synthetase-like"/>
    <property type="match status" value="1"/>
</dbReference>
<dbReference type="GO" id="GO:0019878">
    <property type="term" value="P:lysine biosynthetic process via aminoadipic acid"/>
    <property type="evidence" value="ECO:0007669"/>
    <property type="project" value="UniProtKB-UniPathway"/>
</dbReference>
<dbReference type="InterPro" id="IPR014397">
    <property type="entry name" value="Lys2"/>
</dbReference>
<keyword evidence="9" id="KW-0028">Amino-acid biosynthesis</keyword>
<comment type="catalytic activity">
    <reaction evidence="15">
        <text>(S)-2-amino-6-oxohexanoate + AMP + diphosphate + NADP(+) = L-2-aminoadipate + ATP + NADPH + H(+)</text>
        <dbReference type="Rhea" id="RHEA:46936"/>
        <dbReference type="ChEBI" id="CHEBI:15378"/>
        <dbReference type="ChEBI" id="CHEBI:30616"/>
        <dbReference type="ChEBI" id="CHEBI:33019"/>
        <dbReference type="ChEBI" id="CHEBI:57783"/>
        <dbReference type="ChEBI" id="CHEBI:58321"/>
        <dbReference type="ChEBI" id="CHEBI:58349"/>
        <dbReference type="ChEBI" id="CHEBI:58672"/>
        <dbReference type="ChEBI" id="CHEBI:456215"/>
        <dbReference type="EC" id="1.2.1.95"/>
    </reaction>
</comment>
<dbReference type="EC" id="1.2.1.31" evidence="6"/>
<comment type="pathway">
    <text evidence="3">Amino-acid biosynthesis; L-lysine biosynthesis via AAA pathway; L-lysine from L-alpha-aminoadipate (fungal route): step 1/3.</text>
</comment>
<dbReference type="UniPathway" id="UPA00033">
    <property type="reaction ID" value="UER00032"/>
</dbReference>
<evidence type="ECO:0000256" key="5">
    <source>
        <dbReference type="ARBA" id="ARBA00012913"/>
    </source>
</evidence>
<evidence type="ECO:0000256" key="10">
    <source>
        <dbReference type="ARBA" id="ARBA00022857"/>
    </source>
</evidence>
<name>A0A072PBW1_9EURO</name>
<evidence type="ECO:0000256" key="16">
    <source>
        <dbReference type="ARBA" id="ARBA00048414"/>
    </source>
</evidence>
<comment type="function">
    <text evidence="2">Catalyzes the activation of alpha-aminoadipate by ATP-dependent adenylation and the reduction of activated alpha-aminoadipate by NADPH. The activated alpha-aminoadipate is bound to the phosphopantheinyl group of the enzyme itself before it is reduced to (S)-2-amino-6-oxohexanoate.</text>
</comment>
<dbReference type="InterPro" id="IPR020845">
    <property type="entry name" value="AMP-binding_CS"/>
</dbReference>
<dbReference type="CDD" id="cd05235">
    <property type="entry name" value="SDR_e1"/>
    <property type="match status" value="1"/>
</dbReference>
<evidence type="ECO:0000256" key="6">
    <source>
        <dbReference type="ARBA" id="ARBA00013073"/>
    </source>
</evidence>
<dbReference type="PROSITE" id="PS50075">
    <property type="entry name" value="CARRIER"/>
    <property type="match status" value="1"/>
</dbReference>
<dbReference type="Pfam" id="PF00550">
    <property type="entry name" value="PP-binding"/>
    <property type="match status" value="1"/>
</dbReference>
<dbReference type="RefSeq" id="XP_013260199.1">
    <property type="nucleotide sequence ID" value="XM_013404745.1"/>
</dbReference>
<dbReference type="NCBIfam" id="TIGR01746">
    <property type="entry name" value="Thioester-redct"/>
    <property type="match status" value="1"/>
</dbReference>
<dbReference type="SUPFAM" id="SSF51735">
    <property type="entry name" value="NAD(P)-binding Rossmann-fold domains"/>
    <property type="match status" value="1"/>
</dbReference>
<comment type="cofactor">
    <cofactor evidence="1">
        <name>pantetheine 4'-phosphate</name>
        <dbReference type="ChEBI" id="CHEBI:47942"/>
    </cofactor>
</comment>
<dbReference type="InterPro" id="IPR036736">
    <property type="entry name" value="ACP-like_sf"/>
</dbReference>
<keyword evidence="12" id="KW-0457">Lysine biosynthesis</keyword>
<keyword evidence="20" id="KW-1185">Reference proteome</keyword>
<evidence type="ECO:0000256" key="15">
    <source>
        <dbReference type="ARBA" id="ARBA00048260"/>
    </source>
</evidence>
<dbReference type="SMART" id="SM00823">
    <property type="entry name" value="PKS_PP"/>
    <property type="match status" value="1"/>
</dbReference>
<dbReference type="EC" id="1.2.1.95" evidence="5"/>
<accession>A0A072PBW1</accession>
<evidence type="ECO:0000256" key="13">
    <source>
        <dbReference type="ARBA" id="ARBA00031335"/>
    </source>
</evidence>
<comment type="catalytic activity">
    <reaction evidence="16">
        <text>(S)-2-amino-6-oxohexanoate + NAD(+) + H2O = L-2-aminoadipate + NADH + 2 H(+)</text>
        <dbReference type="Rhea" id="RHEA:12308"/>
        <dbReference type="ChEBI" id="CHEBI:15377"/>
        <dbReference type="ChEBI" id="CHEBI:15378"/>
        <dbReference type="ChEBI" id="CHEBI:57540"/>
        <dbReference type="ChEBI" id="CHEBI:57945"/>
        <dbReference type="ChEBI" id="CHEBI:58321"/>
        <dbReference type="ChEBI" id="CHEBI:58672"/>
        <dbReference type="EC" id="1.2.1.31"/>
    </reaction>
</comment>
<evidence type="ECO:0000256" key="17">
    <source>
        <dbReference type="ARBA" id="ARBA00049537"/>
    </source>
</evidence>
<evidence type="ECO:0000256" key="1">
    <source>
        <dbReference type="ARBA" id="ARBA00001957"/>
    </source>
</evidence>
<evidence type="ECO:0000256" key="7">
    <source>
        <dbReference type="ARBA" id="ARBA00022450"/>
    </source>
</evidence>
<evidence type="ECO:0000256" key="4">
    <source>
        <dbReference type="ARBA" id="ARBA00006432"/>
    </source>
</evidence>
<dbReference type="EMBL" id="AMGV01000004">
    <property type="protein sequence ID" value="KEF57609.1"/>
    <property type="molecule type" value="Genomic_DNA"/>
</dbReference>
<dbReference type="Proteomes" id="UP000027920">
    <property type="component" value="Unassembled WGS sequence"/>
</dbReference>
<dbReference type="Gene3D" id="3.40.50.12780">
    <property type="entry name" value="N-terminal domain of ligase-like"/>
    <property type="match status" value="1"/>
</dbReference>
<dbReference type="Pfam" id="PF07993">
    <property type="entry name" value="NAD_binding_4"/>
    <property type="match status" value="1"/>
</dbReference>
<dbReference type="GO" id="GO:0004043">
    <property type="term" value="F:L-aminoadipate-semialdehyde dehydrogenase [NAD(P)+] activity"/>
    <property type="evidence" value="ECO:0007669"/>
    <property type="project" value="UniProtKB-EC"/>
</dbReference>
<evidence type="ECO:0000256" key="9">
    <source>
        <dbReference type="ARBA" id="ARBA00022605"/>
    </source>
</evidence>
<dbReference type="InterPro" id="IPR036291">
    <property type="entry name" value="NAD(P)-bd_dom_sf"/>
</dbReference>
<evidence type="ECO:0000256" key="2">
    <source>
        <dbReference type="ARBA" id="ARBA00003499"/>
    </source>
</evidence>
<dbReference type="Gene3D" id="3.40.50.720">
    <property type="entry name" value="NAD(P)-binding Rossmann-like Domain"/>
    <property type="match status" value="1"/>
</dbReference>
<comment type="caution">
    <text evidence="19">The sequence shown here is derived from an EMBL/GenBank/DDBJ whole genome shotgun (WGS) entry which is preliminary data.</text>
</comment>
<dbReference type="InterPro" id="IPR010071">
    <property type="entry name" value="AA_adenyl_dom"/>
</dbReference>
<dbReference type="PROSITE" id="PS00455">
    <property type="entry name" value="AMP_BINDING"/>
    <property type="match status" value="1"/>
</dbReference>
<dbReference type="InterPro" id="IPR009081">
    <property type="entry name" value="PP-bd_ACP"/>
</dbReference>
<dbReference type="InterPro" id="IPR000873">
    <property type="entry name" value="AMP-dep_synth/lig_dom"/>
</dbReference>
<dbReference type="Pfam" id="PF00501">
    <property type="entry name" value="AMP-binding"/>
    <property type="match status" value="1"/>
</dbReference>
<dbReference type="Gene3D" id="3.30.559.30">
    <property type="entry name" value="Nonribosomal peptide synthetase, condensation domain"/>
    <property type="match status" value="1"/>
</dbReference>
<keyword evidence="11" id="KW-0560">Oxidoreductase</keyword>
<dbReference type="InterPro" id="IPR013120">
    <property type="entry name" value="FAR_NAD-bd"/>
</dbReference>
<reference evidence="19 20" key="1">
    <citation type="submission" date="2013-03" db="EMBL/GenBank/DDBJ databases">
        <title>The Genome Sequence of Exophiala aquamarina CBS 119918.</title>
        <authorList>
            <consortium name="The Broad Institute Genomics Platform"/>
            <person name="Cuomo C."/>
            <person name="de Hoog S."/>
            <person name="Gorbushina A."/>
            <person name="Walker B."/>
            <person name="Young S.K."/>
            <person name="Zeng Q."/>
            <person name="Gargeya S."/>
            <person name="Fitzgerald M."/>
            <person name="Haas B."/>
            <person name="Abouelleil A."/>
            <person name="Allen A.W."/>
            <person name="Alvarado L."/>
            <person name="Arachchi H.M."/>
            <person name="Berlin A.M."/>
            <person name="Chapman S.B."/>
            <person name="Gainer-Dewar J."/>
            <person name="Goldberg J."/>
            <person name="Griggs A."/>
            <person name="Gujja S."/>
            <person name="Hansen M."/>
            <person name="Howarth C."/>
            <person name="Imamovic A."/>
            <person name="Ireland A."/>
            <person name="Larimer J."/>
            <person name="McCowan C."/>
            <person name="Murphy C."/>
            <person name="Pearson M."/>
            <person name="Poon T.W."/>
            <person name="Priest M."/>
            <person name="Roberts A."/>
            <person name="Saif S."/>
            <person name="Shea T."/>
            <person name="Sisk P."/>
            <person name="Sykes S."/>
            <person name="Wortman J."/>
            <person name="Nusbaum C."/>
            <person name="Birren B."/>
        </authorList>
    </citation>
    <scope>NUCLEOTIDE SEQUENCE [LARGE SCALE GENOMIC DNA]</scope>
    <source>
        <strain evidence="19 20">CBS 119918</strain>
    </source>
</reference>
<dbReference type="PIRSF" id="PIRSF001617">
    <property type="entry name" value="Alpha-AR"/>
    <property type="match status" value="1"/>
</dbReference>
<evidence type="ECO:0000256" key="11">
    <source>
        <dbReference type="ARBA" id="ARBA00023002"/>
    </source>
</evidence>
<dbReference type="GeneID" id="25280452"/>
<dbReference type="PANTHER" id="PTHR44845">
    <property type="entry name" value="CARRIER DOMAIN-CONTAINING PROTEIN"/>
    <property type="match status" value="1"/>
</dbReference>
<proteinExistence type="inferred from homology"/>
<comment type="catalytic activity">
    <reaction evidence="17">
        <text>(S)-2-amino-6-oxohexanoate + NADP(+) + H2O = L-2-aminoadipate + NADPH + 2 H(+)</text>
        <dbReference type="Rhea" id="RHEA:12304"/>
        <dbReference type="ChEBI" id="CHEBI:15377"/>
        <dbReference type="ChEBI" id="CHEBI:15378"/>
        <dbReference type="ChEBI" id="CHEBI:57783"/>
        <dbReference type="ChEBI" id="CHEBI:58321"/>
        <dbReference type="ChEBI" id="CHEBI:58349"/>
        <dbReference type="ChEBI" id="CHEBI:58672"/>
        <dbReference type="EC" id="1.2.1.31"/>
    </reaction>
</comment>
<evidence type="ECO:0000256" key="3">
    <source>
        <dbReference type="ARBA" id="ARBA00004827"/>
    </source>
</evidence>
<evidence type="ECO:0000313" key="20">
    <source>
        <dbReference type="Proteomes" id="UP000027920"/>
    </source>
</evidence>
<dbReference type="SUPFAM" id="SSF52777">
    <property type="entry name" value="CoA-dependent acyltransferases"/>
    <property type="match status" value="1"/>
</dbReference>
<dbReference type="InterPro" id="IPR045851">
    <property type="entry name" value="AMP-bd_C_sf"/>
</dbReference>
<feature type="domain" description="Carrier" evidence="18">
    <location>
        <begin position="856"/>
        <end position="934"/>
    </location>
</feature>
<keyword evidence="8" id="KW-0597">Phosphoprotein</keyword>
<dbReference type="PANTHER" id="PTHR44845:SF1">
    <property type="entry name" value="L-2-AMINOADIPATE REDUCTASE"/>
    <property type="match status" value="1"/>
</dbReference>
<dbReference type="VEuPathDB" id="FungiDB:A1O9_05527"/>
<dbReference type="GO" id="GO:0031177">
    <property type="term" value="F:phosphopantetheine binding"/>
    <property type="evidence" value="ECO:0007669"/>
    <property type="project" value="InterPro"/>
</dbReference>
<evidence type="ECO:0000313" key="19">
    <source>
        <dbReference type="EMBL" id="KEF57609.1"/>
    </source>
</evidence>
<evidence type="ECO:0000256" key="14">
    <source>
        <dbReference type="ARBA" id="ARBA00032195"/>
    </source>
</evidence>
<keyword evidence="7" id="KW-0596">Phosphopantetheine</keyword>
<gene>
    <name evidence="19" type="ORF">A1O9_05527</name>
</gene>
<evidence type="ECO:0000259" key="18">
    <source>
        <dbReference type="PROSITE" id="PS50075"/>
    </source>
</evidence>
<dbReference type="Gene3D" id="1.10.1200.10">
    <property type="entry name" value="ACP-like"/>
    <property type="match status" value="1"/>
</dbReference>
<dbReference type="HOGENOM" id="CLU_000022_19_0_1"/>
<dbReference type="Gene3D" id="3.30.300.30">
    <property type="match status" value="1"/>
</dbReference>
<dbReference type="FunFam" id="3.40.50.720:FF:000787">
    <property type="entry name" value="L-2-aminoadipate reductase"/>
    <property type="match status" value="1"/>
</dbReference>
<dbReference type="InterPro" id="IPR020806">
    <property type="entry name" value="PKS_PP-bd"/>
</dbReference>
<dbReference type="STRING" id="1182545.A0A072PBW1"/>
<evidence type="ECO:0000256" key="12">
    <source>
        <dbReference type="ARBA" id="ARBA00023154"/>
    </source>
</evidence>
<sequence>MAPDHVPEHLEWWGDHLKDQTISPLTRDYPEAASDNLHKRPIEAVESLAASNSTNSAMRKLSSLGSSVIVLQTALVILVSRLTGDEDISIGTNAQLNAQPFVLRTSISASETFSQLYKRIQDLTSQASERVVPLNAIQSQLQTAAPLFKFAAFNTSDAETTLASIETTDFLLTYSLSSSTELRLTARYNQRLVSSARISGILAQIVQLLENIVAAGIDSPVGGIVFTTHEEGKRLPNPTSDLEWSNFRGAIHDIFSANAESHPDRTCVVETKSEDGPQRTFTYRQIHESSNILAHHLVQSGLKKGDVVMIYSYRGVDLVVAVMGTLKAGGTFSVLDPAYPPDRQNIYLDVSRPRALVIIEKATQDAGELSDKVRGFIKENLNLRTEVPALRLHDDGLLQGGNVKGKDIFESAREFKAKSPGIVVGPDSTPTLSFTSGSEGKPKGVKGRHYSLAFYFDWMAKTFNLSEKDKFTMLSGIAHDPIQRDMFTPLFLGAQLLVPSKNDIQNERLAEWMHEHGATVTHLTPAMGQILVGGAVAHFDKLHHAFFVGDILIKRDCRSLQNLASNVRIVNMYGTTETQRAVSYYELPSRTEREGFLDGMKDVIPAGRGMYNVQMLVVNRFDRTKLCAVGEIGEIYVRASGLAEEYLGTPELTKSKFVSNWFPGHEQGLEADKARFEKKFKNEPWARDYLGPRDRLYRSGDLGRYTPTGDVECSGRADDQVKIRGFRIELGEIDTHLSQHPLVRENVTLVRRDKFEEQTLVSYVVPQLKSWTSFLAQKGKVDQQDDGSLAERFDRFRLLQQAVQEYLRTKLPAYAVPSVIVPMKAMPLNPNGKIDKPKLPFPDVTASRRRRSTMQQQLTESERALASIWAKLVPDLMANTIKPTESFFEIGGESMKAQQLAYQVRRTLGVDLAISKIYNRPTLKDMAAFIDHVRAADSLEGREQDEGSTNGVQVEDEYGADALKMVETLPEAFPVAASDSLRSPVVFLTGATGFLGSFILKDLLDRKSPEIKKVIVLVRAKDESTAMSRIKVTCQAYGVWSDSWSSRIQCVAGSLGPTKFGLSADIWKQLVDETDVVIHNGAQVHWINTYKTLKAPNVLGTVEALKLCAEGNPKFFAFVSSTSVLDSDHFVFESERIVAAGGEGISEEDNLTGSSKGLGTGYGQSKWVSEYLSREAGRRGLRGCVIRPGYVLGDSKTGVTNTDDFLIRMLKGCIQLKSRPNINNTVNMVPVDHVARTVVACAFHPPSEQGVRVAHVTGHPRLRFNQYLAVLQTYGYDSKLNDYVPWASSLEHYIASNSDFALMPLFTFVANDLPSNTRAPELDDSNAEKSLYADRKWTGDDFSAGSGVTKNTVGLYLSYLVSIGFLPAPEARAQNSAVKSLPEVNVSTTQRDALQSVGGRGGFA</sequence>
<dbReference type="InterPro" id="IPR042099">
    <property type="entry name" value="ANL_N_sf"/>
</dbReference>
<dbReference type="InterPro" id="IPR010080">
    <property type="entry name" value="Thioester_reductase-like_dom"/>
</dbReference>
<keyword evidence="10" id="KW-0521">NADP</keyword>
<dbReference type="NCBIfam" id="TIGR01733">
    <property type="entry name" value="AA-adenyl-dom"/>
    <property type="match status" value="1"/>
</dbReference>
<evidence type="ECO:0000256" key="8">
    <source>
        <dbReference type="ARBA" id="ARBA00022553"/>
    </source>
</evidence>